<dbReference type="AlphaFoldDB" id="A0A7G9YQA4"/>
<dbReference type="PANTHER" id="PTHR42734:SF17">
    <property type="entry name" value="METAL TRANSPORT SYSTEM ATP-BINDING PROTEIN TM_0124-RELATED"/>
    <property type="match status" value="1"/>
</dbReference>
<evidence type="ECO:0000256" key="6">
    <source>
        <dbReference type="ARBA" id="ARBA00058960"/>
    </source>
</evidence>
<keyword evidence="3" id="KW-0547">Nucleotide-binding</keyword>
<dbReference type="InterPro" id="IPR003593">
    <property type="entry name" value="AAA+_ATPase"/>
</dbReference>
<dbReference type="InterPro" id="IPR017871">
    <property type="entry name" value="ABC_transporter-like_CS"/>
</dbReference>
<dbReference type="InterPro" id="IPR027417">
    <property type="entry name" value="P-loop_NTPase"/>
</dbReference>
<evidence type="ECO:0000256" key="3">
    <source>
        <dbReference type="ARBA" id="ARBA00022741"/>
    </source>
</evidence>
<organism evidence="11">
    <name type="scientific">Candidatus Methanogaster sp. ANME-2c ERB4</name>
    <dbReference type="NCBI Taxonomy" id="2759911"/>
    <lineage>
        <taxon>Archaea</taxon>
        <taxon>Methanobacteriati</taxon>
        <taxon>Methanobacteriota</taxon>
        <taxon>Stenosarchaea group</taxon>
        <taxon>Methanomicrobia</taxon>
        <taxon>Methanosarcinales</taxon>
        <taxon>ANME-2 cluster</taxon>
        <taxon>Candidatus Methanogasteraceae</taxon>
        <taxon>Candidatus Methanogaster</taxon>
    </lineage>
</organism>
<evidence type="ECO:0000256" key="7">
    <source>
        <dbReference type="ARBA" id="ARBA00066387"/>
    </source>
</evidence>
<comment type="catalytic activity">
    <reaction evidence="5">
        <text>an R-cob(III)alamin(out) + ATP + H2O = an R-cob(III)alamin(in) + ADP + phosphate + H(+)</text>
        <dbReference type="Rhea" id="RHEA:17873"/>
        <dbReference type="ChEBI" id="CHEBI:15377"/>
        <dbReference type="ChEBI" id="CHEBI:15378"/>
        <dbReference type="ChEBI" id="CHEBI:30616"/>
        <dbReference type="ChEBI" id="CHEBI:43474"/>
        <dbReference type="ChEBI" id="CHEBI:140785"/>
        <dbReference type="ChEBI" id="CHEBI:456216"/>
        <dbReference type="EC" id="7.6.2.8"/>
    </reaction>
</comment>
<keyword evidence="2" id="KW-0813">Transport</keyword>
<dbReference type="EMBL" id="MT631407">
    <property type="protein sequence ID" value="QNO50188.1"/>
    <property type="molecule type" value="Genomic_DNA"/>
</dbReference>
<evidence type="ECO:0000256" key="4">
    <source>
        <dbReference type="ARBA" id="ARBA00022840"/>
    </source>
</evidence>
<dbReference type="CDD" id="cd03235">
    <property type="entry name" value="ABC_Metallic_Cations"/>
    <property type="match status" value="1"/>
</dbReference>
<dbReference type="FunFam" id="3.40.50.300:FF:000134">
    <property type="entry name" value="Iron-enterobactin ABC transporter ATP-binding protein"/>
    <property type="match status" value="1"/>
</dbReference>
<comment type="similarity">
    <text evidence="1">Belongs to the ABC transporter superfamily.</text>
</comment>
<dbReference type="SMART" id="SM00382">
    <property type="entry name" value="AAA"/>
    <property type="match status" value="1"/>
</dbReference>
<evidence type="ECO:0000256" key="5">
    <source>
        <dbReference type="ARBA" id="ARBA00050590"/>
    </source>
</evidence>
<evidence type="ECO:0000259" key="10">
    <source>
        <dbReference type="PROSITE" id="PS50893"/>
    </source>
</evidence>
<proteinExistence type="inferred from homology"/>
<evidence type="ECO:0000256" key="2">
    <source>
        <dbReference type="ARBA" id="ARBA00022448"/>
    </source>
</evidence>
<gene>
    <name evidence="11" type="primary">btuD</name>
    <name evidence="11" type="ORF">AGFBIAGF_00017</name>
</gene>
<dbReference type="PROSITE" id="PS00211">
    <property type="entry name" value="ABC_TRANSPORTER_1"/>
    <property type="match status" value="1"/>
</dbReference>
<dbReference type="SUPFAM" id="SSF52540">
    <property type="entry name" value="P-loop containing nucleoside triphosphate hydrolases"/>
    <property type="match status" value="1"/>
</dbReference>
<dbReference type="GO" id="GO:0015420">
    <property type="term" value="F:ABC-type vitamin B12 transporter activity"/>
    <property type="evidence" value="ECO:0007669"/>
    <property type="project" value="UniProtKB-EC"/>
</dbReference>
<dbReference type="PANTHER" id="PTHR42734">
    <property type="entry name" value="METAL TRANSPORT SYSTEM ATP-BINDING PROTEIN TM_0124-RELATED"/>
    <property type="match status" value="1"/>
</dbReference>
<evidence type="ECO:0000256" key="8">
    <source>
        <dbReference type="ARBA" id="ARBA00073649"/>
    </source>
</evidence>
<evidence type="ECO:0000256" key="1">
    <source>
        <dbReference type="ARBA" id="ARBA00005417"/>
    </source>
</evidence>
<dbReference type="PROSITE" id="PS50893">
    <property type="entry name" value="ABC_TRANSPORTER_2"/>
    <property type="match status" value="1"/>
</dbReference>
<comment type="function">
    <text evidence="6">Required for corrinoid utilization. Probably part of the ABC transporter complex BtuCDF involved in cobalamin (vitamin B12) import. Probably responsible for energy coupling to the transport system.</text>
</comment>
<sequence>MKSEVIGLRDVWVYHDGLPVLEDVTISIQRHDFLGIIGPNGGGKTTLLKVMLGLIKPERGEVKVLGGDPLRNRGCIGYVPQHSLFDHDFPISVMDVVLTGRAGQRLFGSYTDQDRKLAHDTLKMVDMLPFAKRQIGKLSGGERQRVFIARALVTKPEVLLLDEPTAGIDAHVQTEFYEILEKLKEKMTIVMVSHDLTAISIYVDKIACLNRRLFYHNSKELTSDDLEATYQCPVEFIAHGIPHRVLKEH</sequence>
<evidence type="ECO:0000256" key="9">
    <source>
        <dbReference type="ARBA" id="ARBA00077139"/>
    </source>
</evidence>
<dbReference type="GO" id="GO:0005524">
    <property type="term" value="F:ATP binding"/>
    <property type="evidence" value="ECO:0007669"/>
    <property type="project" value="UniProtKB-KW"/>
</dbReference>
<evidence type="ECO:0000313" key="11">
    <source>
        <dbReference type="EMBL" id="QNO50188.1"/>
    </source>
</evidence>
<keyword evidence="4 11" id="KW-0067">ATP-binding</keyword>
<accession>A0A7G9YQA4</accession>
<dbReference type="EC" id="7.6.2.8" evidence="7"/>
<dbReference type="InterPro" id="IPR003439">
    <property type="entry name" value="ABC_transporter-like_ATP-bd"/>
</dbReference>
<dbReference type="GO" id="GO:0016887">
    <property type="term" value="F:ATP hydrolysis activity"/>
    <property type="evidence" value="ECO:0007669"/>
    <property type="project" value="InterPro"/>
</dbReference>
<name>A0A7G9YQA4_9EURY</name>
<dbReference type="Pfam" id="PF00005">
    <property type="entry name" value="ABC_tran"/>
    <property type="match status" value="1"/>
</dbReference>
<protein>
    <recommendedName>
        <fullName evidence="8">Cobalamin import ATP-binding protein BtuD</fullName>
        <ecNumber evidence="7">7.6.2.8</ecNumber>
    </recommendedName>
    <alternativeName>
        <fullName evidence="9">Vitamin B12-transporting ATPase</fullName>
    </alternativeName>
</protein>
<dbReference type="InterPro" id="IPR050153">
    <property type="entry name" value="Metal_Ion_Import_ABC"/>
</dbReference>
<dbReference type="Gene3D" id="3.40.50.300">
    <property type="entry name" value="P-loop containing nucleotide triphosphate hydrolases"/>
    <property type="match status" value="1"/>
</dbReference>
<reference evidence="11" key="1">
    <citation type="submission" date="2020-06" db="EMBL/GenBank/DDBJ databases">
        <title>Unique genomic features of the anaerobic methanotrophic archaea.</title>
        <authorList>
            <person name="Chadwick G.L."/>
            <person name="Skennerton C.T."/>
            <person name="Laso-Perez R."/>
            <person name="Leu A.O."/>
            <person name="Speth D.R."/>
            <person name="Yu H."/>
            <person name="Morgan-Lang C."/>
            <person name="Hatzenpichler R."/>
            <person name="Goudeau D."/>
            <person name="Malmstrom R."/>
            <person name="Brazelton W.J."/>
            <person name="Woyke T."/>
            <person name="Hallam S.J."/>
            <person name="Tyson G.W."/>
            <person name="Wegener G."/>
            <person name="Boetius A."/>
            <person name="Orphan V."/>
        </authorList>
    </citation>
    <scope>NUCLEOTIDE SEQUENCE</scope>
</reference>
<feature type="domain" description="ABC transporter" evidence="10">
    <location>
        <begin position="6"/>
        <end position="236"/>
    </location>
</feature>